<protein>
    <submittedName>
        <fullName evidence="2">Uncharacterized protein</fullName>
    </submittedName>
</protein>
<gene>
    <name evidence="2" type="ORF">OESDEN_04342</name>
</gene>
<sequence>MEQLPSIFGANPPTIDARIGVQEFLAHMRRRALCVVAAIGYHFSLHNRRGLEYTPPVLPPLGLYRSENELVLRRVLGDTDDVLPSLRDFLQEFQFGRGPVVPRPDLRFASAFRNYLCLVAAREGFNNDFEEYVPDPLPPVEPIDVSHTPEDSDTSEVSGDEDGPAEPS</sequence>
<feature type="compositionally biased region" description="Acidic residues" evidence="1">
    <location>
        <begin position="151"/>
        <end position="168"/>
    </location>
</feature>
<keyword evidence="3" id="KW-1185">Reference proteome</keyword>
<feature type="region of interest" description="Disordered" evidence="1">
    <location>
        <begin position="132"/>
        <end position="168"/>
    </location>
</feature>
<accession>A0A0B1TI08</accession>
<dbReference type="AlphaFoldDB" id="A0A0B1TI08"/>
<dbReference type="EMBL" id="KN549877">
    <property type="protein sequence ID" value="KHJ95711.1"/>
    <property type="molecule type" value="Genomic_DNA"/>
</dbReference>
<proteinExistence type="predicted"/>
<evidence type="ECO:0000256" key="1">
    <source>
        <dbReference type="SAM" id="MobiDB-lite"/>
    </source>
</evidence>
<dbReference type="OrthoDB" id="5870075at2759"/>
<evidence type="ECO:0000313" key="3">
    <source>
        <dbReference type="Proteomes" id="UP000053660"/>
    </source>
</evidence>
<organism evidence="2 3">
    <name type="scientific">Oesophagostomum dentatum</name>
    <name type="common">Nodular worm</name>
    <dbReference type="NCBI Taxonomy" id="61180"/>
    <lineage>
        <taxon>Eukaryota</taxon>
        <taxon>Metazoa</taxon>
        <taxon>Ecdysozoa</taxon>
        <taxon>Nematoda</taxon>
        <taxon>Chromadorea</taxon>
        <taxon>Rhabditida</taxon>
        <taxon>Rhabditina</taxon>
        <taxon>Rhabditomorpha</taxon>
        <taxon>Strongyloidea</taxon>
        <taxon>Strongylidae</taxon>
        <taxon>Oesophagostomum</taxon>
    </lineage>
</organism>
<dbReference type="Proteomes" id="UP000053660">
    <property type="component" value="Unassembled WGS sequence"/>
</dbReference>
<evidence type="ECO:0000313" key="2">
    <source>
        <dbReference type="EMBL" id="KHJ95711.1"/>
    </source>
</evidence>
<reference evidence="2 3" key="1">
    <citation type="submission" date="2014-03" db="EMBL/GenBank/DDBJ databases">
        <title>Draft genome of the hookworm Oesophagostomum dentatum.</title>
        <authorList>
            <person name="Mitreva M."/>
        </authorList>
    </citation>
    <scope>NUCLEOTIDE SEQUENCE [LARGE SCALE GENOMIC DNA]</scope>
    <source>
        <strain evidence="2 3">OD-Hann</strain>
    </source>
</reference>
<name>A0A0B1TI08_OESDE</name>